<feature type="region of interest" description="Disordered" evidence="1">
    <location>
        <begin position="731"/>
        <end position="762"/>
    </location>
</feature>
<gene>
    <name evidence="2" type="ORF">TSPGSL018_9718</name>
</gene>
<proteinExistence type="predicted"/>
<feature type="region of interest" description="Disordered" evidence="1">
    <location>
        <begin position="795"/>
        <end position="1129"/>
    </location>
</feature>
<feature type="compositionally biased region" description="Low complexity" evidence="1">
    <location>
        <begin position="614"/>
        <end position="625"/>
    </location>
</feature>
<feature type="compositionally biased region" description="Polar residues" evidence="1">
    <location>
        <begin position="587"/>
        <end position="600"/>
    </location>
</feature>
<feature type="compositionally biased region" description="Low complexity" evidence="1">
    <location>
        <begin position="337"/>
        <end position="352"/>
    </location>
</feature>
<feature type="compositionally biased region" description="Low complexity" evidence="1">
    <location>
        <begin position="795"/>
        <end position="811"/>
    </location>
</feature>
<feature type="compositionally biased region" description="Basic and acidic residues" evidence="1">
    <location>
        <begin position="200"/>
        <end position="218"/>
    </location>
</feature>
<protein>
    <submittedName>
        <fullName evidence="2">Uncharacterized protein</fullName>
    </submittedName>
</protein>
<feature type="region of interest" description="Disordered" evidence="1">
    <location>
        <begin position="194"/>
        <end position="409"/>
    </location>
</feature>
<feature type="region of interest" description="Disordered" evidence="1">
    <location>
        <begin position="468"/>
        <end position="557"/>
    </location>
</feature>
<feature type="compositionally biased region" description="Pro residues" evidence="1">
    <location>
        <begin position="901"/>
        <end position="918"/>
    </location>
</feature>
<accession>A0A061R7Q8</accession>
<feature type="compositionally biased region" description="Low complexity" evidence="1">
    <location>
        <begin position="832"/>
        <end position="841"/>
    </location>
</feature>
<sequence length="1129" mass="117235">MGHGPRLPRLGRFHIHLGHLGEHRNRRRQWPPTAGEGTTPKRGPACGEGRSAPRRDVFRPIHQRLHQHQRLLRERGGAPPRLRHLPPSNPTHHSLPYKWSAGQGGGRGAFLAYPTAALLPFSRFSLPFSSPFPSPLSVPSTPPPSSFRRALFLPKHRPSAAVLARSCPPSSLGLPRCTGGSLLPHALPRADTVAPFYPKMGDDRREPAARAGRAKDARPPAAVNEAERHPSSEISGEISFGSAASGGGGAGAASSLRRGGRGPSRRAEERGSPETSIEFSEGADDEAPGGLARGGSRAAGSARSDPSVSLSGSEASKPAGEPAAAPGTRREPRPGLAAQGRSGSQGFGRSASKGSLPGQGGAEPDELREAMAATDALFGSLQAARVGGSDDGSSDTAGTRSEAEPDDLREAMAATDALFSSLQAARIGGEDDGGSSEGDAARSGSEPYELRDAAAATDALFSSLQVARVGGSDEASEAATESSRRPQEYDTDGSLSRGSSVDRMATLKYWPAGGDMEYQDAPRVPSEGEHSAGRRSSSPDTDRSGGQREVIHGIEDLEDAAAATEALYRQLGARRHSRNASDGTGYGSATSADISNGTSNAFGGIKAVWKVEDAPSAADRSAASDGQRSHVASAGEEPSESPKRGAKDPNLSGAQSPSEDAPESKPTSRSVGTQIGTMNEIGCQVGFNERYSLLFDGCTLPKGAHLEFQHPPTRYVPAPVPGGWVPWGAPPAPPDPAPAAAAAVPAEPQAPRSASDPSSVSEYSMSFEEDTVVASSGAKIRRSVRGYNSVSVASDTVRSVSDSRFVDSQDSAMDPTDSNIEESVPSEPPSSPGGRPEPASGLGPGGQPARGPPSRAEPKPEPEPEPEPDPKQGSRWAPASEKRTGADGAPRAPLSDNAAPQPGPPLWQAAPVPPPPDWGPAHPAPWAAAARSSAGRPRGHGTGPWRRLLRGQGRTPLHGGSRISSKTPTLRSSSGISSARCSRGSRGPACATWRASGSSPLGRPRRGPAAAATTTPRSRRRSPLSGRTTRTGPERRPRARPSALRSEPRRRPGKLPGLTPPRSCRFSHGRPQSPPSRAEPSRGARCFDEDSPGRASGGASGVCAGKIPRSLTPIWDDSCHGNRGLVLGG</sequence>
<dbReference type="EMBL" id="GBEZ01018419">
    <property type="protein sequence ID" value="JAC68013.1"/>
    <property type="molecule type" value="Transcribed_RNA"/>
</dbReference>
<dbReference type="AlphaFoldDB" id="A0A061R7Q8"/>
<organism evidence="2">
    <name type="scientific">Tetraselmis sp. GSL018</name>
    <dbReference type="NCBI Taxonomy" id="582737"/>
    <lineage>
        <taxon>Eukaryota</taxon>
        <taxon>Viridiplantae</taxon>
        <taxon>Chlorophyta</taxon>
        <taxon>core chlorophytes</taxon>
        <taxon>Chlorodendrophyceae</taxon>
        <taxon>Chlorodendrales</taxon>
        <taxon>Chlorodendraceae</taxon>
        <taxon>Tetraselmis</taxon>
    </lineage>
</organism>
<feature type="compositionally biased region" description="Polar residues" evidence="1">
    <location>
        <begin position="665"/>
        <end position="675"/>
    </location>
</feature>
<name>A0A061R7Q8_9CHLO</name>
<feature type="region of interest" description="Disordered" evidence="1">
    <location>
        <begin position="613"/>
        <end position="675"/>
    </location>
</feature>
<feature type="compositionally biased region" description="Basic and acidic residues" evidence="1">
    <location>
        <begin position="1079"/>
        <end position="1092"/>
    </location>
</feature>
<feature type="compositionally biased region" description="Basic and acidic residues" evidence="1">
    <location>
        <begin position="540"/>
        <end position="555"/>
    </location>
</feature>
<feature type="region of interest" description="Disordered" evidence="1">
    <location>
        <begin position="424"/>
        <end position="451"/>
    </location>
</feature>
<feature type="compositionally biased region" description="Low complexity" evidence="1">
    <location>
        <begin position="994"/>
        <end position="1016"/>
    </location>
</feature>
<feature type="compositionally biased region" description="Basic and acidic residues" evidence="1">
    <location>
        <begin position="856"/>
        <end position="872"/>
    </location>
</feature>
<feature type="region of interest" description="Disordered" evidence="1">
    <location>
        <begin position="18"/>
        <end position="53"/>
    </location>
</feature>
<feature type="compositionally biased region" description="Low complexity" evidence="1">
    <location>
        <begin position="919"/>
        <end position="936"/>
    </location>
</feature>
<feature type="compositionally biased region" description="Low complexity" evidence="1">
    <location>
        <begin position="232"/>
        <end position="243"/>
    </location>
</feature>
<feature type="compositionally biased region" description="Low complexity" evidence="1">
    <location>
        <begin position="738"/>
        <end position="751"/>
    </location>
</feature>
<evidence type="ECO:0000313" key="2">
    <source>
        <dbReference type="EMBL" id="JAC68013.1"/>
    </source>
</evidence>
<feature type="compositionally biased region" description="Low complexity" evidence="1">
    <location>
        <begin position="971"/>
        <end position="987"/>
    </location>
</feature>
<feature type="compositionally biased region" description="Low complexity" evidence="1">
    <location>
        <begin position="437"/>
        <end position="446"/>
    </location>
</feature>
<feature type="region of interest" description="Disordered" evidence="1">
    <location>
        <begin position="572"/>
        <end position="600"/>
    </location>
</feature>
<reference evidence="2" key="1">
    <citation type="submission" date="2014-05" db="EMBL/GenBank/DDBJ databases">
        <title>The transcriptome of the halophilic microalga Tetraselmis sp. GSL018 isolated from the Great Salt Lake, Utah.</title>
        <authorList>
            <person name="Jinkerson R.E."/>
            <person name="D'Adamo S."/>
            <person name="Posewitz M.C."/>
        </authorList>
    </citation>
    <scope>NUCLEOTIDE SEQUENCE</scope>
    <source>
        <strain evidence="2">GSL018</strain>
    </source>
</reference>
<feature type="compositionally biased region" description="Low complexity" evidence="1">
    <location>
        <begin position="288"/>
        <end position="304"/>
    </location>
</feature>
<evidence type="ECO:0000256" key="1">
    <source>
        <dbReference type="SAM" id="MobiDB-lite"/>
    </source>
</evidence>